<dbReference type="Pfam" id="PF00931">
    <property type="entry name" value="NB-ARC"/>
    <property type="match status" value="1"/>
</dbReference>
<evidence type="ECO:0000313" key="8">
    <source>
        <dbReference type="Proteomes" id="UP001341281"/>
    </source>
</evidence>
<dbReference type="Pfam" id="PF23598">
    <property type="entry name" value="LRR_14"/>
    <property type="match status" value="1"/>
</dbReference>
<evidence type="ECO:0000259" key="4">
    <source>
        <dbReference type="Pfam" id="PF00931"/>
    </source>
</evidence>
<dbReference type="Gene3D" id="3.80.10.10">
    <property type="entry name" value="Ribonuclease Inhibitor"/>
    <property type="match status" value="2"/>
</dbReference>
<evidence type="ECO:0008006" key="9">
    <source>
        <dbReference type="Google" id="ProtNLM"/>
    </source>
</evidence>
<dbReference type="GO" id="GO:0043531">
    <property type="term" value="F:ADP binding"/>
    <property type="evidence" value="ECO:0007669"/>
    <property type="project" value="InterPro"/>
</dbReference>
<name>A0AAQ3PHL9_PASNO</name>
<evidence type="ECO:0000313" key="7">
    <source>
        <dbReference type="EMBL" id="WVZ49730.1"/>
    </source>
</evidence>
<dbReference type="GO" id="GO:0009626">
    <property type="term" value="P:plant-type hypersensitive response"/>
    <property type="evidence" value="ECO:0007669"/>
    <property type="project" value="UniProtKB-ARBA"/>
</dbReference>
<dbReference type="InterPro" id="IPR058922">
    <property type="entry name" value="WHD_DRP"/>
</dbReference>
<evidence type="ECO:0000259" key="5">
    <source>
        <dbReference type="Pfam" id="PF23559"/>
    </source>
</evidence>
<dbReference type="AlphaFoldDB" id="A0AAQ3PHL9"/>
<dbReference type="PANTHER" id="PTHR23155:SF909">
    <property type="entry name" value="OS11G0673900 PROTEIN"/>
    <property type="match status" value="1"/>
</dbReference>
<dbReference type="InterPro" id="IPR055414">
    <property type="entry name" value="LRR_R13L4/SHOC2-like"/>
</dbReference>
<proteinExistence type="predicted"/>
<dbReference type="Proteomes" id="UP001341281">
    <property type="component" value="Chromosome 01"/>
</dbReference>
<dbReference type="SUPFAM" id="SSF52058">
    <property type="entry name" value="L domain-like"/>
    <property type="match status" value="1"/>
</dbReference>
<dbReference type="InterPro" id="IPR027417">
    <property type="entry name" value="P-loop_NTPase"/>
</dbReference>
<sequence>MGKKAFKVGIVGTGGTGKTTMAQKIYNDKKIKGNFNKEAWVCVSQEYSELDILKEILRSIDVDYNHDETARELSRKLAQSIESKTFFIVLDDVWHDGIWTNLLRTPLDTALVVTILVTTRKDTVAWAIGVEQEHMHRVELMSDDVGWELLWKSMSTSNDTEIHNLKELGIEIICMCADLPLAIKVTANVLVTKEKTENEWRKVINTSAWSMSNLPTDLRGALYLSYDELPRYLKRCFIYFILYPEDSIIYRDYLIRYWIAEGFVERKEEQLLEDTAEEYYYELISRNILQVVPGYVDYRTCKMHDLLRQLAVHLSSDEYFCGDPKSFAVKTLSKLRHISIVSKDSEILPNVDNMHIRARTLIIRCFKVQRPEDAIFRRFQHLCVLNLTGCLIESVPDSIGGLIFLRLLDLDATDISFVPESINSLINLVVLNLQRCQALHSLPCRITQLCNLRRLGLDETPINQVPEGIYRLKFLNDLQGFPVGRDCDSRKRMQDGWDLEELGSLMQLRRLDVIKLERARPSSGSLLINKRYLKSLSLSCTKSIDEPYPKNDVINIEKTFELLIPADNLENLSFRSFFGEKFPTWLDTATHLPRLQYLNLIDCKSCVYLPPIGQLPNLKYLRIIGAAAVTKIGPECIGHGVCNFRSAEAVAFPKLETLVIKEMPNWEEWTFVVDEEGAVTAHKEGGEDGTSAKQKEEGPPPRMQLLPRLKELDLVRCPKLRALPWQLGQETTRLKELQLRNVQSLKVVENLAFLSECLLIAGCEGVERVSNIPLVRDLRIGGCPNLRCVEEMGSLEQMWLDEDMKELSSLWVPGLKHQRQQRHGEDLDVYKWPQT</sequence>
<feature type="domain" description="Disease resistance R13L4/SHOC-2-like LRR" evidence="6">
    <location>
        <begin position="376"/>
        <end position="749"/>
    </location>
</feature>
<dbReference type="GO" id="GO:0002758">
    <property type="term" value="P:innate immune response-activating signaling pathway"/>
    <property type="evidence" value="ECO:0007669"/>
    <property type="project" value="UniProtKB-ARBA"/>
</dbReference>
<feature type="region of interest" description="Disordered" evidence="3">
    <location>
        <begin position="680"/>
        <end position="702"/>
    </location>
</feature>
<feature type="domain" description="NB-ARC" evidence="4">
    <location>
        <begin position="8"/>
        <end position="154"/>
    </location>
</feature>
<dbReference type="EMBL" id="CP144745">
    <property type="protein sequence ID" value="WVZ49730.1"/>
    <property type="molecule type" value="Genomic_DNA"/>
</dbReference>
<reference evidence="7 8" key="1">
    <citation type="submission" date="2024-02" db="EMBL/GenBank/DDBJ databases">
        <title>High-quality chromosome-scale genome assembly of Pensacola bahiagrass (Paspalum notatum Flugge var. saurae).</title>
        <authorList>
            <person name="Vega J.M."/>
            <person name="Podio M."/>
            <person name="Orjuela J."/>
            <person name="Siena L.A."/>
            <person name="Pessino S.C."/>
            <person name="Combes M.C."/>
            <person name="Mariac C."/>
            <person name="Albertini E."/>
            <person name="Pupilli F."/>
            <person name="Ortiz J.P.A."/>
            <person name="Leblanc O."/>
        </authorList>
    </citation>
    <scope>NUCLEOTIDE SEQUENCE [LARGE SCALE GENOMIC DNA]</scope>
    <source>
        <strain evidence="7">R1</strain>
        <tissue evidence="7">Leaf</tissue>
    </source>
</reference>
<dbReference type="Gene3D" id="1.10.10.10">
    <property type="entry name" value="Winged helix-like DNA-binding domain superfamily/Winged helix DNA-binding domain"/>
    <property type="match status" value="1"/>
</dbReference>
<dbReference type="InterPro" id="IPR036388">
    <property type="entry name" value="WH-like_DNA-bd_sf"/>
</dbReference>
<dbReference type="InterPro" id="IPR044974">
    <property type="entry name" value="Disease_R_plants"/>
</dbReference>
<dbReference type="InterPro" id="IPR032675">
    <property type="entry name" value="LRR_dom_sf"/>
</dbReference>
<evidence type="ECO:0000259" key="6">
    <source>
        <dbReference type="Pfam" id="PF23598"/>
    </source>
</evidence>
<keyword evidence="8" id="KW-1185">Reference proteome</keyword>
<evidence type="ECO:0000256" key="1">
    <source>
        <dbReference type="ARBA" id="ARBA00022737"/>
    </source>
</evidence>
<dbReference type="InterPro" id="IPR002182">
    <property type="entry name" value="NB-ARC"/>
</dbReference>
<evidence type="ECO:0000256" key="3">
    <source>
        <dbReference type="SAM" id="MobiDB-lite"/>
    </source>
</evidence>
<protein>
    <recommendedName>
        <fullName evidence="9">NB-ARC domain-containing protein</fullName>
    </recommendedName>
</protein>
<dbReference type="GO" id="GO:0042742">
    <property type="term" value="P:defense response to bacterium"/>
    <property type="evidence" value="ECO:0007669"/>
    <property type="project" value="UniProtKB-ARBA"/>
</dbReference>
<dbReference type="FunFam" id="1.10.10.10:FF:000322">
    <property type="entry name" value="Probable disease resistance protein At1g63360"/>
    <property type="match status" value="1"/>
</dbReference>
<accession>A0AAQ3PHL9</accession>
<keyword evidence="2" id="KW-0611">Plant defense</keyword>
<dbReference type="Gene3D" id="3.40.50.300">
    <property type="entry name" value="P-loop containing nucleotide triphosphate hydrolases"/>
    <property type="match status" value="1"/>
</dbReference>
<dbReference type="Pfam" id="PF23559">
    <property type="entry name" value="WHD_DRP"/>
    <property type="match status" value="1"/>
</dbReference>
<dbReference type="PANTHER" id="PTHR23155">
    <property type="entry name" value="DISEASE RESISTANCE PROTEIN RP"/>
    <property type="match status" value="1"/>
</dbReference>
<keyword evidence="1" id="KW-0677">Repeat</keyword>
<organism evidence="7 8">
    <name type="scientific">Paspalum notatum var. saurae</name>
    <dbReference type="NCBI Taxonomy" id="547442"/>
    <lineage>
        <taxon>Eukaryota</taxon>
        <taxon>Viridiplantae</taxon>
        <taxon>Streptophyta</taxon>
        <taxon>Embryophyta</taxon>
        <taxon>Tracheophyta</taxon>
        <taxon>Spermatophyta</taxon>
        <taxon>Magnoliopsida</taxon>
        <taxon>Liliopsida</taxon>
        <taxon>Poales</taxon>
        <taxon>Poaceae</taxon>
        <taxon>PACMAD clade</taxon>
        <taxon>Panicoideae</taxon>
        <taxon>Andropogonodae</taxon>
        <taxon>Paspaleae</taxon>
        <taxon>Paspalinae</taxon>
        <taxon>Paspalum</taxon>
    </lineage>
</organism>
<feature type="domain" description="Disease resistance protein winged helix" evidence="5">
    <location>
        <begin position="242"/>
        <end position="311"/>
    </location>
</feature>
<dbReference type="PRINTS" id="PR00364">
    <property type="entry name" value="DISEASERSIST"/>
</dbReference>
<evidence type="ECO:0000256" key="2">
    <source>
        <dbReference type="ARBA" id="ARBA00022821"/>
    </source>
</evidence>
<gene>
    <name evidence="7" type="ORF">U9M48_001061</name>
</gene>
<dbReference type="SUPFAM" id="SSF52540">
    <property type="entry name" value="P-loop containing nucleoside triphosphate hydrolases"/>
    <property type="match status" value="1"/>
</dbReference>